<evidence type="ECO:0000259" key="2">
    <source>
        <dbReference type="SMART" id="SM00363"/>
    </source>
</evidence>
<evidence type="ECO:0000313" key="3">
    <source>
        <dbReference type="EMBL" id="MCJ8500845.1"/>
    </source>
</evidence>
<sequence length="82" mass="8781">MDDNTMKEIEITAAPLALHQLLKFENLVGSGGEAKHVIAAGLVAVNGAVETRKNKKIHAGDVIEFGGQQYRVRIQGDKPNGT</sequence>
<dbReference type="SMART" id="SM00363">
    <property type="entry name" value="S4"/>
    <property type="match status" value="1"/>
</dbReference>
<dbReference type="Pfam" id="PF13275">
    <property type="entry name" value="S4_2"/>
    <property type="match status" value="1"/>
</dbReference>
<evidence type="ECO:0000313" key="4">
    <source>
        <dbReference type="Proteomes" id="UP001165427"/>
    </source>
</evidence>
<dbReference type="InterPro" id="IPR036986">
    <property type="entry name" value="S4_RNA-bd_sf"/>
</dbReference>
<proteinExistence type="predicted"/>
<keyword evidence="1" id="KW-0694">RNA-binding</keyword>
<dbReference type="AlphaFoldDB" id="A0AA41R4C5"/>
<dbReference type="RefSeq" id="WP_246906441.1">
    <property type="nucleotide sequence ID" value="NZ_JALJRB010000008.1"/>
</dbReference>
<gene>
    <name evidence="3" type="ORF">MRX98_09705</name>
</gene>
<reference evidence="3" key="1">
    <citation type="submission" date="2022-04" db="EMBL/GenBank/DDBJ databases">
        <title>Desulfatitalea alkaliphila sp. nov., a novel anaerobic sulfate-reducing bacterium isolated from terrestrial mud volcano, Taman Peninsula, Russia.</title>
        <authorList>
            <person name="Khomyakova M.A."/>
            <person name="Merkel A.Y."/>
            <person name="Slobodkin A.I."/>
        </authorList>
    </citation>
    <scope>NUCLEOTIDE SEQUENCE</scope>
    <source>
        <strain evidence="3">M08but</strain>
    </source>
</reference>
<organism evidence="3 4">
    <name type="scientific">Desulfatitalea alkaliphila</name>
    <dbReference type="NCBI Taxonomy" id="2929485"/>
    <lineage>
        <taxon>Bacteria</taxon>
        <taxon>Pseudomonadati</taxon>
        <taxon>Thermodesulfobacteriota</taxon>
        <taxon>Desulfobacteria</taxon>
        <taxon>Desulfobacterales</taxon>
        <taxon>Desulfosarcinaceae</taxon>
        <taxon>Desulfatitalea</taxon>
    </lineage>
</organism>
<feature type="domain" description="RNA-binding S4" evidence="2">
    <location>
        <begin position="16"/>
        <end position="79"/>
    </location>
</feature>
<dbReference type="Gene3D" id="3.10.290.10">
    <property type="entry name" value="RNA-binding S4 domain"/>
    <property type="match status" value="1"/>
</dbReference>
<dbReference type="PROSITE" id="PS50889">
    <property type="entry name" value="S4"/>
    <property type="match status" value="1"/>
</dbReference>
<dbReference type="CDD" id="cd00165">
    <property type="entry name" value="S4"/>
    <property type="match status" value="1"/>
</dbReference>
<dbReference type="SUPFAM" id="SSF55174">
    <property type="entry name" value="Alpha-L RNA-binding motif"/>
    <property type="match status" value="1"/>
</dbReference>
<dbReference type="EMBL" id="JALJRB010000008">
    <property type="protein sequence ID" value="MCJ8500845.1"/>
    <property type="molecule type" value="Genomic_DNA"/>
</dbReference>
<evidence type="ECO:0000256" key="1">
    <source>
        <dbReference type="PROSITE-ProRule" id="PRU00182"/>
    </source>
</evidence>
<dbReference type="InterPro" id="IPR002942">
    <property type="entry name" value="S4_RNA-bd"/>
</dbReference>
<dbReference type="GO" id="GO:0003723">
    <property type="term" value="F:RNA binding"/>
    <property type="evidence" value="ECO:0007669"/>
    <property type="project" value="UniProtKB-KW"/>
</dbReference>
<keyword evidence="4" id="KW-1185">Reference proteome</keyword>
<protein>
    <submittedName>
        <fullName evidence="3">RNA-binding S4 domain-containing protein</fullName>
    </submittedName>
</protein>
<name>A0AA41R4C5_9BACT</name>
<dbReference type="Proteomes" id="UP001165427">
    <property type="component" value="Unassembled WGS sequence"/>
</dbReference>
<accession>A0AA41R4C5</accession>
<comment type="caution">
    <text evidence="3">The sequence shown here is derived from an EMBL/GenBank/DDBJ whole genome shotgun (WGS) entry which is preliminary data.</text>
</comment>